<dbReference type="PROSITE" id="PS50835">
    <property type="entry name" value="IG_LIKE"/>
    <property type="match status" value="1"/>
</dbReference>
<dbReference type="HOGENOM" id="CLU_058836_0_0_1"/>
<protein>
    <submittedName>
        <fullName evidence="4">V-set and immunoglobulin domain containing 4</fullName>
    </submittedName>
</protein>
<reference evidence="4 5" key="1">
    <citation type="journal article" date="2009" name="Science">
        <title>Genome sequence, comparative analysis, and population genetics of the domestic horse.</title>
        <authorList>
            <consortium name="Broad Institute Genome Sequencing Platform"/>
            <consortium name="Broad Institute Whole Genome Assembly Team"/>
            <person name="Wade C.M."/>
            <person name="Giulotto E."/>
            <person name="Sigurdsson S."/>
            <person name="Zoli M."/>
            <person name="Gnerre S."/>
            <person name="Imsland F."/>
            <person name="Lear T.L."/>
            <person name="Adelson D.L."/>
            <person name="Bailey E."/>
            <person name="Bellone R.R."/>
            <person name="Bloecker H."/>
            <person name="Distl O."/>
            <person name="Edgar R.C."/>
            <person name="Garber M."/>
            <person name="Leeb T."/>
            <person name="Mauceli E."/>
            <person name="MacLeod J.N."/>
            <person name="Penedo M.C.T."/>
            <person name="Raison J.M."/>
            <person name="Sharpe T."/>
            <person name="Vogel J."/>
            <person name="Andersson L."/>
            <person name="Antczak D.F."/>
            <person name="Biagi T."/>
            <person name="Binns M.M."/>
            <person name="Chowdhary B.P."/>
            <person name="Coleman S.J."/>
            <person name="Della Valle G."/>
            <person name="Fryc S."/>
            <person name="Guerin G."/>
            <person name="Hasegawa T."/>
            <person name="Hill E.W."/>
            <person name="Jurka J."/>
            <person name="Kiialainen A."/>
            <person name="Lindgren G."/>
            <person name="Liu J."/>
            <person name="Magnani E."/>
            <person name="Mickelson J.R."/>
            <person name="Murray J."/>
            <person name="Nergadze S.G."/>
            <person name="Onofrio R."/>
            <person name="Pedroni S."/>
            <person name="Piras M.F."/>
            <person name="Raudsepp T."/>
            <person name="Rocchi M."/>
            <person name="Roeed K.H."/>
            <person name="Ryder O.A."/>
            <person name="Searle S."/>
            <person name="Skow L."/>
            <person name="Swinburne J.E."/>
            <person name="Syvaenen A.C."/>
            <person name="Tozaki T."/>
            <person name="Valberg S.J."/>
            <person name="Vaudin M."/>
            <person name="White J.R."/>
            <person name="Zody M.C."/>
            <person name="Lander E.S."/>
            <person name="Lindblad-Toh K."/>
        </authorList>
    </citation>
    <scope>NUCLEOTIDE SEQUENCE [LARGE SCALE GENOMIC DNA]</scope>
    <source>
        <strain evidence="4 5">Thoroughbred</strain>
    </source>
</reference>
<dbReference type="CDD" id="cd16082">
    <property type="entry name" value="IgC_CRIg"/>
    <property type="match status" value="1"/>
</dbReference>
<dbReference type="FunFam" id="2.60.40.10:FF:001584">
    <property type="entry name" value="V-set and immunoglobulin domain-containing 4"/>
    <property type="match status" value="1"/>
</dbReference>
<dbReference type="ExpressionAtlas" id="F6YNY6">
    <property type="expression patterns" value="baseline"/>
</dbReference>
<dbReference type="GO" id="GO:0045957">
    <property type="term" value="P:negative regulation of complement activation, alternative pathway"/>
    <property type="evidence" value="ECO:0000318"/>
    <property type="project" value="GO_Central"/>
</dbReference>
<dbReference type="GO" id="GO:0043031">
    <property type="term" value="P:negative regulation of macrophage activation"/>
    <property type="evidence" value="ECO:0007669"/>
    <property type="project" value="InterPro"/>
</dbReference>
<dbReference type="SMART" id="SM00406">
    <property type="entry name" value="IGv"/>
    <property type="match status" value="1"/>
</dbReference>
<dbReference type="GeneID" id="100065734"/>
<dbReference type="Pfam" id="PF07686">
    <property type="entry name" value="V-set"/>
    <property type="match status" value="1"/>
</dbReference>
<name>F6YNY6_HORSE</name>
<dbReference type="InterPro" id="IPR039944">
    <property type="entry name" value="VSIG4_IgV"/>
</dbReference>
<feature type="signal peptide" evidence="2">
    <location>
        <begin position="1"/>
        <end position="19"/>
    </location>
</feature>
<dbReference type="GO" id="GO:0032703">
    <property type="term" value="P:negative regulation of interleukin-2 production"/>
    <property type="evidence" value="ECO:0000318"/>
    <property type="project" value="GO_Central"/>
</dbReference>
<dbReference type="InterPro" id="IPR003598">
    <property type="entry name" value="Ig_sub2"/>
</dbReference>
<dbReference type="SMART" id="SM00409">
    <property type="entry name" value="IG"/>
    <property type="match status" value="2"/>
</dbReference>
<feature type="domain" description="Ig-like" evidence="3">
    <location>
        <begin position="143"/>
        <end position="226"/>
    </location>
</feature>
<evidence type="ECO:0000256" key="1">
    <source>
        <dbReference type="SAM" id="Phobius"/>
    </source>
</evidence>
<accession>F6YNY6</accession>
<dbReference type="InterPro" id="IPR039939">
    <property type="entry name" value="VSIG4"/>
</dbReference>
<keyword evidence="2" id="KW-0732">Signal</keyword>
<keyword evidence="5" id="KW-1185">Reference proteome</keyword>
<evidence type="ECO:0000313" key="6">
    <source>
        <dbReference type="VGNC" id="VGNC:24943"/>
    </source>
</evidence>
<dbReference type="InterPro" id="IPR036179">
    <property type="entry name" value="Ig-like_dom_sf"/>
</dbReference>
<evidence type="ECO:0000256" key="2">
    <source>
        <dbReference type="SAM" id="SignalP"/>
    </source>
</evidence>
<dbReference type="GO" id="GO:0001851">
    <property type="term" value="F:complement component C3b binding"/>
    <property type="evidence" value="ECO:0000318"/>
    <property type="project" value="GO_Central"/>
</dbReference>
<dbReference type="SMART" id="SM00408">
    <property type="entry name" value="IGc2"/>
    <property type="match status" value="1"/>
</dbReference>
<gene>
    <name evidence="4 6" type="primary">VSIG4</name>
</gene>
<dbReference type="Gene3D" id="2.60.40.10">
    <property type="entry name" value="Immunoglobulins"/>
    <property type="match status" value="2"/>
</dbReference>
<dbReference type="SUPFAM" id="SSF48726">
    <property type="entry name" value="Immunoglobulin"/>
    <property type="match status" value="2"/>
</dbReference>
<dbReference type="AlphaFoldDB" id="F6YNY6"/>
<dbReference type="GO" id="GO:0032991">
    <property type="term" value="C:protein-containing complex"/>
    <property type="evidence" value="ECO:0007669"/>
    <property type="project" value="Ensembl"/>
</dbReference>
<dbReference type="InterPro" id="IPR003599">
    <property type="entry name" value="Ig_sub"/>
</dbReference>
<dbReference type="Bgee" id="ENSECAG00000023766">
    <property type="expression patterns" value="Expressed in liver and 19 other cell types or tissues"/>
</dbReference>
<dbReference type="InterPro" id="IPR013783">
    <property type="entry name" value="Ig-like_fold"/>
</dbReference>
<dbReference type="InterPro" id="IPR013106">
    <property type="entry name" value="Ig_V-set"/>
</dbReference>
<dbReference type="Proteomes" id="UP000002281">
    <property type="component" value="Chromosome X"/>
</dbReference>
<dbReference type="CDD" id="cd16089">
    <property type="entry name" value="IgV_CRIg"/>
    <property type="match status" value="1"/>
</dbReference>
<keyword evidence="1" id="KW-0812">Transmembrane</keyword>
<evidence type="ECO:0000259" key="3">
    <source>
        <dbReference type="PROSITE" id="PS50835"/>
    </source>
</evidence>
<reference evidence="4" key="3">
    <citation type="submission" date="2025-09" db="UniProtKB">
        <authorList>
            <consortium name="Ensembl"/>
        </authorList>
    </citation>
    <scope>IDENTIFICATION</scope>
    <source>
        <strain evidence="4">Thoroughbred</strain>
    </source>
</reference>
<evidence type="ECO:0000313" key="5">
    <source>
        <dbReference type="Proteomes" id="UP000002281"/>
    </source>
</evidence>
<organism evidence="4 5">
    <name type="scientific">Equus caballus</name>
    <name type="common">Horse</name>
    <dbReference type="NCBI Taxonomy" id="9796"/>
    <lineage>
        <taxon>Eukaryota</taxon>
        <taxon>Metazoa</taxon>
        <taxon>Chordata</taxon>
        <taxon>Craniata</taxon>
        <taxon>Vertebrata</taxon>
        <taxon>Euteleostomi</taxon>
        <taxon>Mammalia</taxon>
        <taxon>Eutheria</taxon>
        <taxon>Laurasiatheria</taxon>
        <taxon>Perissodactyla</taxon>
        <taxon>Equidae</taxon>
        <taxon>Equus</taxon>
    </lineage>
</organism>
<dbReference type="CTD" id="11326"/>
<dbReference type="VGNC" id="VGNC:24943">
    <property type="gene designation" value="VSIG4"/>
</dbReference>
<dbReference type="Pfam" id="PF13927">
    <property type="entry name" value="Ig_3"/>
    <property type="match status" value="1"/>
</dbReference>
<feature type="transmembrane region" description="Helical" evidence="1">
    <location>
        <begin position="322"/>
        <end position="345"/>
    </location>
</feature>
<dbReference type="RefSeq" id="XP_070112823.1">
    <property type="nucleotide sequence ID" value="XM_070256722.1"/>
</dbReference>
<dbReference type="GeneTree" id="ENSGT00390000001432"/>
<sequence>MGLLLGLLLLGHLTVVTYGLPILEAPESVTGPWKGDVNIPCTYSPLQGYTQVLVKWLVQRGSDPVTIFLRDSSGDHIQQAKYRGRLHVNHGVPGDVSLQLNTLEMDDRSHYMCEVTWHNPDGNQVVRDKIIELRVQKLSVSKPTVTTGSGYGFTVPQGMRISLQCQARGSPPISYVWYKEQINNQEPIKVAALSTLLFKPAVVANSGSYFCTAKGRVGSEQRSDIVKLVVKGEQPSLLGSVACRNISSTLTQAVCNCAIAFTSCLYKASRLARDSSKILKTKTEAPTTMQSPLEVNPSWSWTTEVDGYLGETSAGSGKGLPMFAIILIISLCCMVVFTMASIMLCRKTSQQEHVYEVARVHAREANDSGETMRVTISASGCSSEEPASWTLGNDYSEERCLSQESQIITRINNDYTHPLHTVPPDYELLATNRKRLC</sequence>
<evidence type="ECO:0000313" key="4">
    <source>
        <dbReference type="Ensembl" id="ENSECAP00000021204.3"/>
    </source>
</evidence>
<proteinExistence type="predicted"/>
<feature type="chain" id="PRO_5040266114" evidence="2">
    <location>
        <begin position="20"/>
        <end position="437"/>
    </location>
</feature>
<dbReference type="Ensembl" id="ENSECAT00000025488.3">
    <property type="protein sequence ID" value="ENSECAP00000021204.3"/>
    <property type="gene ID" value="ENSECAG00000023766.4"/>
</dbReference>
<keyword evidence="1" id="KW-0472">Membrane</keyword>
<dbReference type="GO" id="GO:0042130">
    <property type="term" value="P:negative regulation of T cell proliferation"/>
    <property type="evidence" value="ECO:0000318"/>
    <property type="project" value="GO_Central"/>
</dbReference>
<dbReference type="PANTHER" id="PTHR15466">
    <property type="entry name" value="V-SET AND IMMUNOGLOBULIN DOMAIN CONTAINING 4"/>
    <property type="match status" value="1"/>
</dbReference>
<keyword evidence="1" id="KW-1133">Transmembrane helix</keyword>
<dbReference type="PANTHER" id="PTHR15466:SF2">
    <property type="entry name" value="V-SET AND IMMUNOGLOBULIN DOMAIN-CONTAINING PROTEIN 4"/>
    <property type="match status" value="1"/>
</dbReference>
<reference evidence="4" key="2">
    <citation type="submission" date="2025-08" db="UniProtKB">
        <authorList>
            <consortium name="Ensembl"/>
        </authorList>
    </citation>
    <scope>IDENTIFICATION</scope>
    <source>
        <strain evidence="4">Thoroughbred</strain>
    </source>
</reference>
<dbReference type="InterPro" id="IPR007110">
    <property type="entry name" value="Ig-like_dom"/>
</dbReference>